<dbReference type="VEuPathDB" id="FungiDB:HCDG_06611"/>
<evidence type="ECO:0000313" key="1">
    <source>
        <dbReference type="EMBL" id="EER39506.1"/>
    </source>
</evidence>
<accession>C6HK80</accession>
<organism evidence="1 2">
    <name type="scientific">Ajellomyces capsulatus (strain H143)</name>
    <name type="common">Darling's disease fungus</name>
    <name type="synonym">Histoplasma capsulatum</name>
    <dbReference type="NCBI Taxonomy" id="544712"/>
    <lineage>
        <taxon>Eukaryota</taxon>
        <taxon>Fungi</taxon>
        <taxon>Dikarya</taxon>
        <taxon>Ascomycota</taxon>
        <taxon>Pezizomycotina</taxon>
        <taxon>Eurotiomycetes</taxon>
        <taxon>Eurotiomycetidae</taxon>
        <taxon>Onygenales</taxon>
        <taxon>Ajellomycetaceae</taxon>
        <taxon>Histoplasma</taxon>
    </lineage>
</organism>
<dbReference type="EMBL" id="GG692429">
    <property type="protein sequence ID" value="EER39506.1"/>
    <property type="molecule type" value="Genomic_DNA"/>
</dbReference>
<sequence length="106" mass="11675">MQFDRIPNTLDGSNQTSQPALQPQILLGCTVFVWSLGSRTDKSSEQIIHVPLNPKPPKSDATARELNSERFLGFFEDAGIVITILVGPGSSRRQEGTGFFGSRREK</sequence>
<reference evidence="2" key="1">
    <citation type="submission" date="2009-05" db="EMBL/GenBank/DDBJ databases">
        <title>The genome sequence of Ajellomyces capsulatus strain H143.</title>
        <authorList>
            <person name="Champion M."/>
            <person name="Cuomo C.A."/>
            <person name="Ma L.-J."/>
            <person name="Henn M.R."/>
            <person name="Sil A."/>
            <person name="Goldman B."/>
            <person name="Young S.K."/>
            <person name="Kodira C.D."/>
            <person name="Zeng Q."/>
            <person name="Koehrsen M."/>
            <person name="Alvarado L."/>
            <person name="Berlin A.M."/>
            <person name="Borenstein D."/>
            <person name="Chen Z."/>
            <person name="Engels R."/>
            <person name="Freedman E."/>
            <person name="Gellesch M."/>
            <person name="Goldberg J."/>
            <person name="Griggs A."/>
            <person name="Gujja S."/>
            <person name="Heiman D.I."/>
            <person name="Hepburn T.A."/>
            <person name="Howarth C."/>
            <person name="Jen D."/>
            <person name="Larson L."/>
            <person name="Lewis B."/>
            <person name="Mehta T."/>
            <person name="Park D."/>
            <person name="Pearson M."/>
            <person name="Roberts A."/>
            <person name="Saif S."/>
            <person name="Shea T.D."/>
            <person name="Shenoy N."/>
            <person name="Sisk P."/>
            <person name="Stolte C."/>
            <person name="Sykes S."/>
            <person name="Walk T."/>
            <person name="White J."/>
            <person name="Yandava C."/>
            <person name="Klein B."/>
            <person name="McEwen J.G."/>
            <person name="Puccia R."/>
            <person name="Goldman G.H."/>
            <person name="Felipe M.S."/>
            <person name="Nino-Vega G."/>
            <person name="San-Blas G."/>
            <person name="Taylor J.W."/>
            <person name="Mendoza L."/>
            <person name="Galagan J.E."/>
            <person name="Nusbaum C."/>
            <person name="Birren B.W."/>
        </authorList>
    </citation>
    <scope>NUCLEOTIDE SEQUENCE [LARGE SCALE GENOMIC DNA]</scope>
    <source>
        <strain evidence="2">H143</strain>
    </source>
</reference>
<name>C6HK80_AJECH</name>
<dbReference type="Proteomes" id="UP000002624">
    <property type="component" value="Unassembled WGS sequence"/>
</dbReference>
<dbReference type="PROSITE" id="PS51257">
    <property type="entry name" value="PROKAR_LIPOPROTEIN"/>
    <property type="match status" value="1"/>
</dbReference>
<proteinExistence type="predicted"/>
<protein>
    <submittedName>
        <fullName evidence="1">Uncharacterized protein</fullName>
    </submittedName>
</protein>
<dbReference type="HOGENOM" id="CLU_2222473_0_0_1"/>
<dbReference type="AlphaFoldDB" id="C6HK80"/>
<gene>
    <name evidence="1" type="ORF">HCDG_06611</name>
</gene>
<evidence type="ECO:0000313" key="2">
    <source>
        <dbReference type="Proteomes" id="UP000002624"/>
    </source>
</evidence>